<keyword evidence="2" id="KW-1185">Reference proteome</keyword>
<dbReference type="Proteomes" id="UP000494163">
    <property type="component" value="Chromosome 3L"/>
</dbReference>
<proteinExistence type="predicted"/>
<protein>
    <submittedName>
        <fullName evidence="1">CG34453</fullName>
    </submittedName>
</protein>
<gene>
    <name evidence="1" type="ORF">Dbus_chr3Lg1086</name>
</gene>
<evidence type="ECO:0000313" key="1">
    <source>
        <dbReference type="EMBL" id="ALC43920.1"/>
    </source>
</evidence>
<name>A0A0M4EZR7_DROBS</name>
<dbReference type="AlphaFoldDB" id="A0A0M4EZR7"/>
<organism evidence="1 2">
    <name type="scientific">Drosophila busckii</name>
    <name type="common">Fruit fly</name>
    <dbReference type="NCBI Taxonomy" id="30019"/>
    <lineage>
        <taxon>Eukaryota</taxon>
        <taxon>Metazoa</taxon>
        <taxon>Ecdysozoa</taxon>
        <taxon>Arthropoda</taxon>
        <taxon>Hexapoda</taxon>
        <taxon>Insecta</taxon>
        <taxon>Pterygota</taxon>
        <taxon>Neoptera</taxon>
        <taxon>Endopterygota</taxon>
        <taxon>Diptera</taxon>
        <taxon>Brachycera</taxon>
        <taxon>Muscomorpha</taxon>
        <taxon>Ephydroidea</taxon>
        <taxon>Drosophilidae</taxon>
        <taxon>Drosophila</taxon>
    </lineage>
</organism>
<sequence>KETVRMEHKSRSNYAHVWSKVAELETNRFYHQDELDKQLQAKLSLQDLCAYKHDGKGEAHFISAEMHKNLVETCRCGRPRRGLHMGKCLQRQAEETAANAEEIPFTVPATSNSLIGHRTASYRKLEQSMQYVSPTASMPGPRVTGEPYNVIIIG</sequence>
<feature type="non-terminal residue" evidence="1">
    <location>
        <position position="1"/>
    </location>
</feature>
<accession>A0A0M4EZR7</accession>
<evidence type="ECO:0000313" key="2">
    <source>
        <dbReference type="Proteomes" id="UP000494163"/>
    </source>
</evidence>
<dbReference type="OMA" id="VSPRYTM"/>
<dbReference type="OrthoDB" id="8052122at2759"/>
<dbReference type="EMBL" id="CP012525">
    <property type="protein sequence ID" value="ALC43920.1"/>
    <property type="molecule type" value="Genomic_DNA"/>
</dbReference>
<reference evidence="1 2" key="1">
    <citation type="submission" date="2015-08" db="EMBL/GenBank/DDBJ databases">
        <title>Ancestral chromatin configuration constrains chromatin evolution on differentiating sex chromosomes in Drosophila.</title>
        <authorList>
            <person name="Zhou Q."/>
            <person name="Bachtrog D."/>
        </authorList>
    </citation>
    <scope>NUCLEOTIDE SEQUENCE [LARGE SCALE GENOMIC DNA]</scope>
    <source>
        <tissue evidence="1">Whole larvae</tissue>
    </source>
</reference>